<keyword evidence="2" id="KW-1185">Reference proteome</keyword>
<dbReference type="Proteomes" id="UP000789366">
    <property type="component" value="Unassembled WGS sequence"/>
</dbReference>
<feature type="non-terminal residue" evidence="1">
    <location>
        <position position="1"/>
    </location>
</feature>
<dbReference type="EMBL" id="CAJVPW010016518">
    <property type="protein sequence ID" value="CAG8670604.1"/>
    <property type="molecule type" value="Genomic_DNA"/>
</dbReference>
<evidence type="ECO:0000313" key="1">
    <source>
        <dbReference type="EMBL" id="CAG8670604.1"/>
    </source>
</evidence>
<accession>A0ACA9NPS6</accession>
<gene>
    <name evidence="1" type="ORF">SPELUC_LOCUS9641</name>
</gene>
<evidence type="ECO:0000313" key="2">
    <source>
        <dbReference type="Proteomes" id="UP000789366"/>
    </source>
</evidence>
<organism evidence="1 2">
    <name type="scientific">Cetraspora pellucida</name>
    <dbReference type="NCBI Taxonomy" id="1433469"/>
    <lineage>
        <taxon>Eukaryota</taxon>
        <taxon>Fungi</taxon>
        <taxon>Fungi incertae sedis</taxon>
        <taxon>Mucoromycota</taxon>
        <taxon>Glomeromycotina</taxon>
        <taxon>Glomeromycetes</taxon>
        <taxon>Diversisporales</taxon>
        <taxon>Gigasporaceae</taxon>
        <taxon>Cetraspora</taxon>
    </lineage>
</organism>
<proteinExistence type="predicted"/>
<comment type="caution">
    <text evidence="1">The sequence shown here is derived from an EMBL/GenBank/DDBJ whole genome shotgun (WGS) entry which is preliminary data.</text>
</comment>
<reference evidence="1" key="1">
    <citation type="submission" date="2021-06" db="EMBL/GenBank/DDBJ databases">
        <authorList>
            <person name="Kallberg Y."/>
            <person name="Tangrot J."/>
            <person name="Rosling A."/>
        </authorList>
    </citation>
    <scope>NUCLEOTIDE SEQUENCE</scope>
    <source>
        <strain evidence="1">28 12/20/2015</strain>
    </source>
</reference>
<sequence length="126" mass="14717">HSQKLDPSKLLSPDFSEESTNSLENISYERHEFDNKPAESCEIRPESKEFEDLTIDEDFDNKLDSDSLKERFGDLDVWVEISVNEVDTREDEDYEIPSKIEDIIHLAIDPVAKWDLKSLFNELQLL</sequence>
<protein>
    <submittedName>
        <fullName evidence="1">8563_t:CDS:1</fullName>
    </submittedName>
</protein>
<name>A0ACA9NPS6_9GLOM</name>